<keyword evidence="1" id="KW-0862">Zinc</keyword>
<keyword evidence="10" id="KW-1185">Reference proteome</keyword>
<reference evidence="8" key="2">
    <citation type="submission" date="2024-04" db="EMBL/GenBank/DDBJ databases">
        <authorList>
            <person name="Chen Y."/>
            <person name="Shah S."/>
            <person name="Dougan E. K."/>
            <person name="Thang M."/>
            <person name="Chan C."/>
        </authorList>
    </citation>
    <scope>NUCLEOTIDE SEQUENCE [LARGE SCALE GENOMIC DNA]</scope>
</reference>
<gene>
    <name evidence="7" type="ORF">C1SCF055_LOCUS6734</name>
</gene>
<sequence length="3531" mass="400417">MSLVDSAAVFETRARAIGISDAVLNAMGLRGWTTHATFAFAVACQPGADEQAFLDGVVTPILGAKEAKFLDHSQSESALVRYFLQPKGSRRQQKCLQLFLIKAIENLMATLRLWKHRRRKGMQPVPATLGVAKLKVEAANKLYRFSKEVIMLCLKKGIPFICENPRRSLMWLTEPFSVMPETCRFQYIHACMYGSRRRKSTAFLMNFQAENLQAQCDEQHTHLPWGMVDPHDGSGLKFSTSLETEYPQQLCKQLAMAFLDRLQLQGKAPQPPEQCEDQLQKMGAGIQPRGARAPLLLGEFKFKVEVASSDAQIPASIGPEVHFPFQGVPVDAKLVSSREAELKASLNEDVRTVLADKRVASDKEIAHAVYQETLQQLSDGWVKGPFTEAQLDAKYNRALERIKSKFGSGALRGSLPVRHSDLACWLLADCGLPRERGWWASRDLRSGAPSTATSWWHYIVDFAFVIGHCATCLSLPWTSGSAIGRLHPGDRAFRWHYILAYHLTLGLRWHYILAYHLTLGLRWHHILAYLLTLGLALALHHCLPPGHRACTGSTSLPLTRRSGSLHYITALFLVLGLAGAWHYILDFDLTIGPQHCVQSTTSFAFEETDFLLAGCSHDGWVPGDPSYPLRLYFDRLRLWYRVTNLDDEIIGPLLAGRLYGKAGKIALALKVPRPDGTYDTGDAALSRLAVDEVRDPTTGALLQEHIPSGVQYLTDALKNAFGQMDQDLATQALERFFSCSRGKMSLAEYSVEFETRLDEASDRAGLSLNNVGRFYLFFRGSGLATKTIDDIKLQVGGDYNRFQDARQLALRLSPNRHMENAEVFYEDAWNYDDEVYYGDYDDWYDADDEPWWSYYEDEGWYGEDYGDDPWHECYEDEEAWNYEPPAEQGGQDAKTNEEQAKDDTSGAGEYYGKGGKNNNQEGCFNCGSKWHMVKDCPLTRKTSKGKGKSSSYWKGKGYGGKSKSKGWPWRPFSKGNFKGKKGYGKSKGGKKGFNRFGKGSWFTASSSTDDASAVPVLMTSKGLNISDGIPDETTKTRQMSHNAKEYVIHTSSEEQEEVLKLGRSSNQDKHHDTSSTDKTEEDGACSTTSKKAHSVAFSFTSSFYDINEYFVVRGEKRRGLLIDPGAASGLIGSETLRDLLATCVIPYGKEDNYEIRFDKTSPVSGINGASDRTLGQVTVPLQTSGHAISYTGEILGGQGSLCPALVGNPALRSMNSILFTNYFQNGDGLLSTDYISEKDGEEVKRFKLFRLLLTESGHYLLPTDEPNTKTKLPDGTRQEVVAFYTKVVEESVRLWNDVSEKMTHCFFGESTRAAQTEGDRGDDVQLCDEVEESGDGKDESSVTEHAELPKTLNPNSDNKDMSAQEVSHGGILPEPQFSNDTHNEEKPCEKFHLQEAQFWLSEEESFPRYKEDQIPENMDRGKMEKRYRAIPEEFYSKSGFRPITPANFPKWFQRARNRGLKWHFWEICSGSGRLSLTLLLAGLVIGPPIDARYGWDLNNYGHQRYLNMARNEFAPGVIHCSPDCAPWSISSNTKDPELRHLERLRDQPALEWTQKTCEYQDAHERGYSLEQPWGSAMTKNDTESPLRLEKIPGNRPKQRVDQCMHEARDERGWLIQKATGLSANFKFGKTALRCSGHNGQRHSHLQGQAPNGLSRTSMSAVYPKTMCQRMRMDIIRFLEQKKLLHIKAWPMELSWFSSQHFYECVRCTLGRACPKGIEHTMVPGQCRHGKWASGTDPETKGDPVKKWKTTTNKETMEQVIIKNHSNIELTVERSHWLKKMLMETVHNALGLFNEASNRMVDYDHWVNNAVMMSLFKEVFDQHMEVKAVKISLRPFHKAPPDPQVVTSTAYLRLHIIGNIKEWTIQNMEDLREMSHSQIHADLDVEHWMVTVYGQDLGTVPAPSTPTSRPRSIPPQPELPPRRDDAALLPQVRERPEDPAEQEAIQDAPYEEFDSQDRKDLDIIRPIKPNYNIRRVLHKLPSLVSNGDITRAKQLLLGLHERLWHTPVSDFVSLLRRAGMPTEVLEQARDAVAGCAVCRKYIRLPNRPQTRTGGAHIFNEAIQIDLFNLDSTWFLLMLDEATRFKTCSVVEGQEADQLLSCLLKSWIYMFGPPHKIIMDQQCSLMGHEVAVEFERLGMARVPKGTTAGQGAEQHTGTGLVERHVQLLKLTMLKLRAELARQGLTHEPQDLCQESAMAHNITLNYGGATPSMAVFGMLPRGFYELDSDGVMTTAGSVQTDVTPFERAIRIRQTALAQTQQAIAEVEFCREVKGDPGWRGPALLLRLDEQEGTAVIQYQGKPYLVALRHIRPFRGIFMVEVQNESVETAMHHLMRYVESLTDYKIYLYGWLQKKNGAWYKVPKDEYPIKKVMHWAEEISRTLRKDQLHGIMMGKSLRTFKPPANTTGTLLSWLRGGRNYSIMECKNANHLQVKKFSGLAREDLCILYFFYYQFPPVELEAQNKQENRPETRTVVLAPERKKQRVMMVRRDLEFLRMFYIEESRNKQILVDFPEDWKLGYDLMTAATRSFLLQHRERERAALPVLFNIEYKQDAAAIACLRTAKIYKVDDETKNIEEDSITAELWDQVDAADRAEIAQFVNEGAFKKIHKNQITAEMTVVDARWIRKWKRHPDRSLRVKSRLCARGFLDQQKGELTTRSTTATRLSQRILVSHAASDPDRTLESIDISGAFLKGFNFEQIRDALRKMGIDSPHRIVIIIPPMNVFRHLAELSDKFHIPEHQLHEYALMAIKPIYGLNDAPLAWQLCLHNHIKDSGGQKSHLDENTFTWKENGTCIAMATTHVDDIAISAPIKWIDNTNTAFTKRFGKVTRQQLPFSHCGCEYLKIKDGYKICQEEFAEKVKPAPVPNREDSSRLTREEQSQFRSILGALLWLTATRLDLIADISLLQSRVTVSEVKALKMANQVLEKVIEFKDVGLYYRSFKTSHQRLSSKGRNYAQEGVLVGLADDYFHDKVMDTEMVFDDAGPCGAQLHGGVFHILHSSGGKAKRVSYSTSHAETLSMVGGMETTTLIMVRMAEIMHKEKALSIRQLIGIQESGYPELPMDFYGDCKDVFELVTGARTLPQDKGQRLYILSIKESRIAGRMRMMVLVPTGCMTSDSLTKPMIHYSMLYPLTTGMVEFENQEDHPVTARVLPALSNYDEHDIVKTDQEIIDMTKEKDIKICHSTMLLGLVAHKSTMTRAALAATMLHSAAAMDMDKNDTATDDTTYAGVYLMIFVTVVLAINLEKMITYIWRKISPPPQSRRRRRGPTRDEATGTPMDVDQSNLTMMDESTDDEVRQLRKRLRIEKEERDDLKIVIQVRENALNNMQEQLDEKTREATSWKDFAERVSGDRENQKIAKEENQEKIESLENQLDILEENIAKVTADNEQLQKTIEEVKGENRMKEGVIASSTRAISQLREQLKEEKKKNRDGQALFGANAAAAPAAAPMVDVERENFTKRIEQLEAEKRRLREIADQHGQEIQRLRAQLGETKAPPKIYVTKAGSCYHEAKCNHLLHGRDPRPKVEYRRCEDCLG</sequence>
<feature type="compositionally biased region" description="Basic residues" evidence="3">
    <location>
        <begin position="977"/>
        <end position="989"/>
    </location>
</feature>
<feature type="domain" description="CCHC-type" evidence="5">
    <location>
        <begin position="923"/>
        <end position="937"/>
    </location>
</feature>
<feature type="region of interest" description="Disordered" evidence="3">
    <location>
        <begin position="883"/>
        <end position="913"/>
    </location>
</feature>
<dbReference type="InterPro" id="IPR001878">
    <property type="entry name" value="Znf_CCHC"/>
</dbReference>
<feature type="transmembrane region" description="Helical" evidence="4">
    <location>
        <begin position="523"/>
        <end position="543"/>
    </location>
</feature>
<evidence type="ECO:0000313" key="10">
    <source>
        <dbReference type="Proteomes" id="UP001152797"/>
    </source>
</evidence>
<accession>A0A9P1BSP8</accession>
<keyword evidence="2" id="KW-0175">Coiled coil</keyword>
<dbReference type="EMBL" id="CAMXCT010000433">
    <property type="protein sequence ID" value="CAI3978718.1"/>
    <property type="molecule type" value="Genomic_DNA"/>
</dbReference>
<reference evidence="7" key="1">
    <citation type="submission" date="2022-10" db="EMBL/GenBank/DDBJ databases">
        <authorList>
            <person name="Chen Y."/>
            <person name="Dougan E. K."/>
            <person name="Chan C."/>
            <person name="Rhodes N."/>
            <person name="Thang M."/>
        </authorList>
    </citation>
    <scope>NUCLEOTIDE SEQUENCE</scope>
</reference>
<feature type="region of interest" description="Disordered" evidence="3">
    <location>
        <begin position="1898"/>
        <end position="1922"/>
    </location>
</feature>
<keyword evidence="4" id="KW-1133">Transmembrane helix</keyword>
<feature type="compositionally biased region" description="Basic and acidic residues" evidence="3">
    <location>
        <begin position="894"/>
        <end position="904"/>
    </location>
</feature>
<evidence type="ECO:0000256" key="2">
    <source>
        <dbReference type="SAM" id="Coils"/>
    </source>
</evidence>
<dbReference type="PROSITE" id="PS50158">
    <property type="entry name" value="ZF_CCHC"/>
    <property type="match status" value="1"/>
</dbReference>
<dbReference type="GO" id="GO:0008270">
    <property type="term" value="F:zinc ion binding"/>
    <property type="evidence" value="ECO:0007669"/>
    <property type="project" value="UniProtKB-KW"/>
</dbReference>
<proteinExistence type="predicted"/>
<feature type="region of interest" description="Disordered" evidence="3">
    <location>
        <begin position="1330"/>
        <end position="1384"/>
    </location>
</feature>
<evidence type="ECO:0000256" key="1">
    <source>
        <dbReference type="PROSITE-ProRule" id="PRU00047"/>
    </source>
</evidence>
<keyword evidence="4" id="KW-0812">Transmembrane</keyword>
<evidence type="ECO:0000313" key="9">
    <source>
        <dbReference type="EMBL" id="CAL4766030.1"/>
    </source>
</evidence>
<feature type="region of interest" description="Disordered" evidence="3">
    <location>
        <begin position="1056"/>
        <end position="1087"/>
    </location>
</feature>
<dbReference type="PROSITE" id="PS50994">
    <property type="entry name" value="INTEGRASE"/>
    <property type="match status" value="1"/>
</dbReference>
<keyword evidence="1" id="KW-0863">Zinc-finger</keyword>
<feature type="compositionally biased region" description="Low complexity" evidence="3">
    <location>
        <begin position="1898"/>
        <end position="1910"/>
    </location>
</feature>
<dbReference type="InterPro" id="IPR001584">
    <property type="entry name" value="Integrase_cat-core"/>
</dbReference>
<evidence type="ECO:0000313" key="8">
    <source>
        <dbReference type="EMBL" id="CAL1132093.1"/>
    </source>
</evidence>
<keyword evidence="4" id="KW-0472">Membrane</keyword>
<evidence type="ECO:0000259" key="6">
    <source>
        <dbReference type="PROSITE" id="PS50994"/>
    </source>
</evidence>
<dbReference type="Proteomes" id="UP001152797">
    <property type="component" value="Unassembled WGS sequence"/>
</dbReference>
<feature type="coiled-coil region" evidence="2">
    <location>
        <begin position="3292"/>
        <end position="3484"/>
    </location>
</feature>
<dbReference type="GO" id="GO:0015074">
    <property type="term" value="P:DNA integration"/>
    <property type="evidence" value="ECO:0007669"/>
    <property type="project" value="InterPro"/>
</dbReference>
<evidence type="ECO:0000256" key="4">
    <source>
        <dbReference type="SAM" id="Phobius"/>
    </source>
</evidence>
<feature type="transmembrane region" description="Helical" evidence="4">
    <location>
        <begin position="564"/>
        <end position="584"/>
    </location>
</feature>
<feature type="compositionally biased region" description="Basic and acidic residues" evidence="3">
    <location>
        <begin position="1066"/>
        <end position="1078"/>
    </location>
</feature>
<protein>
    <submittedName>
        <fullName evidence="9">Retrovirus-related Pol polyprotein from transposon RE1 (Retro element 1) (AtRE1)</fullName>
    </submittedName>
</protein>
<evidence type="ECO:0000313" key="7">
    <source>
        <dbReference type="EMBL" id="CAI3978718.1"/>
    </source>
</evidence>
<organism evidence="7">
    <name type="scientific">Cladocopium goreaui</name>
    <dbReference type="NCBI Taxonomy" id="2562237"/>
    <lineage>
        <taxon>Eukaryota</taxon>
        <taxon>Sar</taxon>
        <taxon>Alveolata</taxon>
        <taxon>Dinophyceae</taxon>
        <taxon>Suessiales</taxon>
        <taxon>Symbiodiniaceae</taxon>
        <taxon>Cladocopium</taxon>
    </lineage>
</organism>
<feature type="compositionally biased region" description="Basic and acidic residues" evidence="3">
    <location>
        <begin position="1334"/>
        <end position="1348"/>
    </location>
</feature>
<keyword evidence="1" id="KW-0479">Metal-binding</keyword>
<dbReference type="EMBL" id="CAMXCT020000433">
    <property type="protein sequence ID" value="CAL1132093.1"/>
    <property type="molecule type" value="Genomic_DNA"/>
</dbReference>
<feature type="domain" description="Integrase catalytic" evidence="6">
    <location>
        <begin position="2043"/>
        <end position="2225"/>
    </location>
</feature>
<evidence type="ECO:0000259" key="5">
    <source>
        <dbReference type="PROSITE" id="PS50158"/>
    </source>
</evidence>
<feature type="region of interest" description="Disordered" evidence="3">
    <location>
        <begin position="940"/>
        <end position="989"/>
    </location>
</feature>
<feature type="region of interest" description="Disordered" evidence="3">
    <location>
        <begin position="3253"/>
        <end position="3279"/>
    </location>
</feature>
<dbReference type="GO" id="GO:0003676">
    <property type="term" value="F:nucleic acid binding"/>
    <property type="evidence" value="ECO:0007669"/>
    <property type="project" value="InterPro"/>
</dbReference>
<dbReference type="InterPro" id="IPR036397">
    <property type="entry name" value="RNaseH_sf"/>
</dbReference>
<comment type="caution">
    <text evidence="7">The sequence shown here is derived from an EMBL/GenBank/DDBJ whole genome shotgun (WGS) entry which is preliminary data.</text>
</comment>
<name>A0A9P1BSP8_9DINO</name>
<evidence type="ECO:0000256" key="3">
    <source>
        <dbReference type="SAM" id="MobiDB-lite"/>
    </source>
</evidence>
<dbReference type="EMBL" id="CAMXCT030000433">
    <property type="protein sequence ID" value="CAL4766030.1"/>
    <property type="molecule type" value="Genomic_DNA"/>
</dbReference>
<dbReference type="Gene3D" id="3.30.420.10">
    <property type="entry name" value="Ribonuclease H-like superfamily/Ribonuclease H"/>
    <property type="match status" value="1"/>
</dbReference>